<gene>
    <name evidence="3" type="ORF">HMPREF9336_02688</name>
</gene>
<dbReference type="PANTHER" id="PTHR43048:SF3">
    <property type="entry name" value="METHYLMALONYL-COA EPIMERASE, MITOCHONDRIAL"/>
    <property type="match status" value="1"/>
</dbReference>
<dbReference type="RefSeq" id="WP_007471209.1">
    <property type="nucleotide sequence ID" value="NZ_KI391953.1"/>
</dbReference>
<proteinExistence type="predicted"/>
<protein>
    <recommendedName>
        <fullName evidence="2">VOC domain-containing protein</fullName>
    </recommendedName>
</protein>
<dbReference type="GO" id="GO:0046491">
    <property type="term" value="P:L-methylmalonyl-CoA metabolic process"/>
    <property type="evidence" value="ECO:0007669"/>
    <property type="project" value="TreeGrafter"/>
</dbReference>
<feature type="domain" description="VOC" evidence="2">
    <location>
        <begin position="118"/>
        <end position="234"/>
    </location>
</feature>
<comment type="caution">
    <text evidence="3">The sequence shown here is derived from an EMBL/GenBank/DDBJ whole genome shotgun (WGS) entry which is preliminary data.</text>
</comment>
<evidence type="ECO:0000313" key="4">
    <source>
        <dbReference type="Proteomes" id="UP000004816"/>
    </source>
</evidence>
<dbReference type="Pfam" id="PF00903">
    <property type="entry name" value="Glyoxalase"/>
    <property type="match status" value="1"/>
</dbReference>
<dbReference type="PROSITE" id="PS51819">
    <property type="entry name" value="VOC"/>
    <property type="match status" value="1"/>
</dbReference>
<dbReference type="GO" id="GO:0004493">
    <property type="term" value="F:methylmalonyl-CoA epimerase activity"/>
    <property type="evidence" value="ECO:0007669"/>
    <property type="project" value="TreeGrafter"/>
</dbReference>
<dbReference type="STRING" id="679197.HMPREF9336_02688"/>
<evidence type="ECO:0000259" key="2">
    <source>
        <dbReference type="PROSITE" id="PS51819"/>
    </source>
</evidence>
<dbReference type="InterPro" id="IPR029068">
    <property type="entry name" value="Glyas_Bleomycin-R_OHBP_Dase"/>
</dbReference>
<dbReference type="InterPro" id="IPR037523">
    <property type="entry name" value="VOC_core"/>
</dbReference>
<dbReference type="Gene3D" id="3.10.180.10">
    <property type="entry name" value="2,3-Dihydroxybiphenyl 1,2-Dioxygenase, domain 1"/>
    <property type="match status" value="1"/>
</dbReference>
<dbReference type="GO" id="GO:0046872">
    <property type="term" value="F:metal ion binding"/>
    <property type="evidence" value="ECO:0007669"/>
    <property type="project" value="UniProtKB-KW"/>
</dbReference>
<dbReference type="eggNOG" id="COG0346">
    <property type="taxonomic scope" value="Bacteria"/>
</dbReference>
<dbReference type="EMBL" id="ACZI02000002">
    <property type="protein sequence ID" value="EFV12477.1"/>
    <property type="molecule type" value="Genomic_DNA"/>
</dbReference>
<dbReference type="HOGENOM" id="CLU_085664_0_0_11"/>
<accession>E5XT66</accession>
<dbReference type="PANTHER" id="PTHR43048">
    <property type="entry name" value="METHYLMALONYL-COA EPIMERASE"/>
    <property type="match status" value="1"/>
</dbReference>
<keyword evidence="1" id="KW-0479">Metal-binding</keyword>
<dbReference type="InterPro" id="IPR051785">
    <property type="entry name" value="MMCE/EMCE_epimerase"/>
</dbReference>
<evidence type="ECO:0000256" key="1">
    <source>
        <dbReference type="ARBA" id="ARBA00022723"/>
    </source>
</evidence>
<dbReference type="OrthoDB" id="4373689at2"/>
<evidence type="ECO:0000313" key="3">
    <source>
        <dbReference type="EMBL" id="EFV12477.1"/>
    </source>
</evidence>
<dbReference type="InterPro" id="IPR004360">
    <property type="entry name" value="Glyas_Fos-R_dOase_dom"/>
</dbReference>
<name>E5XT66_SEGRC</name>
<organism evidence="3 4">
    <name type="scientific">Segniliparus rugosus (strain ATCC BAA-974 / DSM 45345 / CCUG 50838 / CIP 108380 / JCM 13579 / CDC 945)</name>
    <dbReference type="NCBI Taxonomy" id="679197"/>
    <lineage>
        <taxon>Bacteria</taxon>
        <taxon>Bacillati</taxon>
        <taxon>Actinomycetota</taxon>
        <taxon>Actinomycetes</taxon>
        <taxon>Mycobacteriales</taxon>
        <taxon>Segniliparaceae</taxon>
        <taxon>Segniliparus</taxon>
    </lineage>
</organism>
<dbReference type="SUPFAM" id="SSF54593">
    <property type="entry name" value="Glyoxalase/Bleomycin resistance protein/Dihydroxybiphenyl dioxygenase"/>
    <property type="match status" value="1"/>
</dbReference>
<keyword evidence="4" id="KW-1185">Reference proteome</keyword>
<dbReference type="Proteomes" id="UP000004816">
    <property type="component" value="Unassembled WGS sequence"/>
</dbReference>
<reference evidence="3 4" key="1">
    <citation type="journal article" date="2011" name="Stand. Genomic Sci.">
        <title>High quality draft genome sequence of Segniliparus rugosus CDC 945(T)= (ATCC BAA-974(T)).</title>
        <authorList>
            <person name="Earl A.M."/>
            <person name="Desjardins C.A."/>
            <person name="Fitzgerald M.G."/>
            <person name="Arachchi H.M."/>
            <person name="Zeng Q."/>
            <person name="Mehta T."/>
            <person name="Griggs A."/>
            <person name="Birren B.W."/>
            <person name="Toney N.C."/>
            <person name="Carr J."/>
            <person name="Posey J."/>
            <person name="Butler W.R."/>
        </authorList>
    </citation>
    <scope>NUCLEOTIDE SEQUENCE [LARGE SCALE GENOMIC DNA]</scope>
    <source>
        <strain evidence="4">ATCC BAA-974 / DSM 45345 / CCUG 50838 / CIP 108380 / JCM 13579 / CDC 945</strain>
    </source>
</reference>
<dbReference type="AlphaFoldDB" id="E5XT66"/>
<sequence length="238" mass="25347">MALDLALDRVILDVPDHELAGAAYARFLGREAGAEPRVSNAAVQLGRPAWAPRPGLVFSSEDYEGAVRLLTRRGLPLVPAAAEETGDGRRAAAGVVNGLLLGVVERAEAEPTAGDIAAIDHVVVSTTHLDRIVAVLGGRLGLDLRLEQKMMKVVKQLFFRCQNTVVEVLVKPGLPGKADSIWGIAWRADDIEATHARLVESGVEVSEIRKGHKPGTRVATVKDPGLATPTLVIEQRTG</sequence>